<keyword evidence="2" id="KW-1185">Reference proteome</keyword>
<comment type="caution">
    <text evidence="1">The sequence shown here is derived from an EMBL/GenBank/DDBJ whole genome shotgun (WGS) entry which is preliminary data.</text>
</comment>
<organism evidence="1 2">
    <name type="scientific">Cadophora malorum</name>
    <dbReference type="NCBI Taxonomy" id="108018"/>
    <lineage>
        <taxon>Eukaryota</taxon>
        <taxon>Fungi</taxon>
        <taxon>Dikarya</taxon>
        <taxon>Ascomycota</taxon>
        <taxon>Pezizomycotina</taxon>
        <taxon>Leotiomycetes</taxon>
        <taxon>Helotiales</taxon>
        <taxon>Ploettnerulaceae</taxon>
        <taxon>Cadophora</taxon>
    </lineage>
</organism>
<sequence>MPVAAVAKAKRATYHSHTAVAVRRDDYSMARLKVPGFALVRSTGDPAFRAVTDATETLEVSEINRVQDAGLERTIGGMVTNNANSLRWSE</sequence>
<name>A0A8H7W623_9HELO</name>
<dbReference type="Proteomes" id="UP000664132">
    <property type="component" value="Unassembled WGS sequence"/>
</dbReference>
<dbReference type="EMBL" id="JAFJYH010000402">
    <property type="protein sequence ID" value="KAG4412184.1"/>
    <property type="molecule type" value="Genomic_DNA"/>
</dbReference>
<dbReference type="OrthoDB" id="3491583at2759"/>
<proteinExistence type="predicted"/>
<dbReference type="AlphaFoldDB" id="A0A8H7W623"/>
<evidence type="ECO:0000313" key="1">
    <source>
        <dbReference type="EMBL" id="KAG4412184.1"/>
    </source>
</evidence>
<reference evidence="1" key="1">
    <citation type="submission" date="2021-02" db="EMBL/GenBank/DDBJ databases">
        <title>Genome sequence Cadophora malorum strain M34.</title>
        <authorList>
            <person name="Stefanovic E."/>
            <person name="Vu D."/>
            <person name="Scully C."/>
            <person name="Dijksterhuis J."/>
            <person name="Roader J."/>
            <person name="Houbraken J."/>
        </authorList>
    </citation>
    <scope>NUCLEOTIDE SEQUENCE</scope>
    <source>
        <strain evidence="1">M34</strain>
    </source>
</reference>
<evidence type="ECO:0000313" key="2">
    <source>
        <dbReference type="Proteomes" id="UP000664132"/>
    </source>
</evidence>
<protein>
    <submittedName>
        <fullName evidence="1">Uncharacterized protein</fullName>
    </submittedName>
</protein>
<accession>A0A8H7W623</accession>
<gene>
    <name evidence="1" type="ORF">IFR04_014685</name>
</gene>